<evidence type="ECO:0000313" key="1">
    <source>
        <dbReference type="EMBL" id="OCT60861.1"/>
    </source>
</evidence>
<sequence length="87" mass="9926">MFFSVLLKSERMNIAPVKPFNRSLDEKQTATVLSRGARSQTFLMKNTKEAVRSYGFQESKTMLRARRVRADQGWLAGKRLRRGSACG</sequence>
<evidence type="ECO:0000313" key="2">
    <source>
        <dbReference type="Proteomes" id="UP000694892"/>
    </source>
</evidence>
<dbReference type="Proteomes" id="UP000694892">
    <property type="component" value="Chromosome 9_10S"/>
</dbReference>
<organism evidence="1 2">
    <name type="scientific">Xenopus laevis</name>
    <name type="common">African clawed frog</name>
    <dbReference type="NCBI Taxonomy" id="8355"/>
    <lineage>
        <taxon>Eukaryota</taxon>
        <taxon>Metazoa</taxon>
        <taxon>Chordata</taxon>
        <taxon>Craniata</taxon>
        <taxon>Vertebrata</taxon>
        <taxon>Euteleostomi</taxon>
        <taxon>Amphibia</taxon>
        <taxon>Batrachia</taxon>
        <taxon>Anura</taxon>
        <taxon>Pipoidea</taxon>
        <taxon>Pipidae</taxon>
        <taxon>Xenopodinae</taxon>
        <taxon>Xenopus</taxon>
        <taxon>Xenopus</taxon>
    </lineage>
</organism>
<gene>
    <name evidence="1" type="ORF">XELAEV_18046883mg</name>
</gene>
<accession>A0A974BUH7</accession>
<dbReference type="AlphaFoldDB" id="A0A974BUH7"/>
<dbReference type="EMBL" id="CM004483">
    <property type="protein sequence ID" value="OCT60861.1"/>
    <property type="molecule type" value="Genomic_DNA"/>
</dbReference>
<proteinExistence type="predicted"/>
<protein>
    <submittedName>
        <fullName evidence="1">Uncharacterized protein</fullName>
    </submittedName>
</protein>
<name>A0A974BUH7_XENLA</name>
<reference evidence="2" key="1">
    <citation type="journal article" date="2016" name="Nature">
        <title>Genome evolution in the allotetraploid frog Xenopus laevis.</title>
        <authorList>
            <person name="Session A.M."/>
            <person name="Uno Y."/>
            <person name="Kwon T."/>
            <person name="Chapman J.A."/>
            <person name="Toyoda A."/>
            <person name="Takahashi S."/>
            <person name="Fukui A."/>
            <person name="Hikosaka A."/>
            <person name="Suzuki A."/>
            <person name="Kondo M."/>
            <person name="van Heeringen S.J."/>
            <person name="Quigley I."/>
            <person name="Heinz S."/>
            <person name="Ogino H."/>
            <person name="Ochi H."/>
            <person name="Hellsten U."/>
            <person name="Lyons J.B."/>
            <person name="Simakov O."/>
            <person name="Putnam N."/>
            <person name="Stites J."/>
            <person name="Kuroki Y."/>
            <person name="Tanaka T."/>
            <person name="Michiue T."/>
            <person name="Watanabe M."/>
            <person name="Bogdanovic O."/>
            <person name="Lister R."/>
            <person name="Georgiou G."/>
            <person name="Paranjpe S.S."/>
            <person name="van Kruijsbergen I."/>
            <person name="Shu S."/>
            <person name="Carlson J."/>
            <person name="Kinoshita T."/>
            <person name="Ohta Y."/>
            <person name="Mawaribuchi S."/>
            <person name="Jenkins J."/>
            <person name="Grimwood J."/>
            <person name="Schmutz J."/>
            <person name="Mitros T."/>
            <person name="Mozaffari S.V."/>
            <person name="Suzuki Y."/>
            <person name="Haramoto Y."/>
            <person name="Yamamoto T.S."/>
            <person name="Takagi C."/>
            <person name="Heald R."/>
            <person name="Miller K."/>
            <person name="Haudenschild C."/>
            <person name="Kitzman J."/>
            <person name="Nakayama T."/>
            <person name="Izutsu Y."/>
            <person name="Robert J."/>
            <person name="Fortriede J."/>
            <person name="Burns K."/>
            <person name="Lotay V."/>
            <person name="Karimi K."/>
            <person name="Yasuoka Y."/>
            <person name="Dichmann D.S."/>
            <person name="Flajnik M.F."/>
            <person name="Houston D.W."/>
            <person name="Shendure J."/>
            <person name="DuPasquier L."/>
            <person name="Vize P.D."/>
            <person name="Zorn A.M."/>
            <person name="Ito M."/>
            <person name="Marcotte E.M."/>
            <person name="Wallingford J.B."/>
            <person name="Ito Y."/>
            <person name="Asashima M."/>
            <person name="Ueno N."/>
            <person name="Matsuda Y."/>
            <person name="Veenstra G.J."/>
            <person name="Fujiyama A."/>
            <person name="Harland R.M."/>
            <person name="Taira M."/>
            <person name="Rokhsar D.S."/>
        </authorList>
    </citation>
    <scope>NUCLEOTIDE SEQUENCE [LARGE SCALE GENOMIC DNA]</scope>
    <source>
        <strain evidence="2">J</strain>
    </source>
</reference>